<dbReference type="EMBL" id="GG662371">
    <property type="protein sequence ID" value="EAS05432.2"/>
    <property type="molecule type" value="Genomic_DNA"/>
</dbReference>
<dbReference type="GeneID" id="7824359"/>
<evidence type="ECO:0000313" key="2">
    <source>
        <dbReference type="Proteomes" id="UP000009168"/>
    </source>
</evidence>
<dbReference type="KEGG" id="tet:TTHERM_01079090"/>
<organism evidence="1 2">
    <name type="scientific">Tetrahymena thermophila (strain SB210)</name>
    <dbReference type="NCBI Taxonomy" id="312017"/>
    <lineage>
        <taxon>Eukaryota</taxon>
        <taxon>Sar</taxon>
        <taxon>Alveolata</taxon>
        <taxon>Ciliophora</taxon>
        <taxon>Intramacronucleata</taxon>
        <taxon>Oligohymenophorea</taxon>
        <taxon>Hymenostomatida</taxon>
        <taxon>Tetrahymenina</taxon>
        <taxon>Tetrahymenidae</taxon>
        <taxon>Tetrahymena</taxon>
    </lineage>
</organism>
<accession>Q24CE2</accession>
<proteinExistence type="predicted"/>
<dbReference type="OrthoDB" id="285371at2759"/>
<protein>
    <submittedName>
        <fullName evidence="1">Uncharacterized protein</fullName>
    </submittedName>
</protein>
<keyword evidence="2" id="KW-1185">Reference proteome</keyword>
<dbReference type="AlphaFoldDB" id="Q24CE2"/>
<evidence type="ECO:0000313" key="1">
    <source>
        <dbReference type="EMBL" id="EAS05432.2"/>
    </source>
</evidence>
<dbReference type="eggNOG" id="ENOG502SP0Y">
    <property type="taxonomic scope" value="Eukaryota"/>
</dbReference>
<dbReference type="RefSeq" id="XP_001025677.2">
    <property type="nucleotide sequence ID" value="XM_001025677.3"/>
</dbReference>
<dbReference type="OMA" id="EEACGCE"/>
<sequence length="391" mass="46214">MIFFFEIPEIKDNVNIEQLAKPEAKADQQAQQYLNHVDSLRNQYKNVMTKEKIIEIMKLNDGILNYKKIFDDYLKTNVEVLALVGFRQYNVPSFKYKTFISKNIQEYTTNQNSNQEACAAEIMMARYSYAFSFQLDAFPHLNYVLQNIHNTFNLTQEYKEMNKFIAELDTAIETFKTGIQPIERLYNVINDVLYFLVQRQQFLIPEFKQTVFYSVKLILETSVNSLYAEKLRLQKDFKGLSQICRASFTKLTQAHSRFLEIKQEIRDDIMVFLESALLFWKGYGLWALLNLHQQDIEYDRFKAKSFTQLSYEVTEISKYIKEQLLPQYNGLKLDTDYFDYGYGILKQLVLPQCERCLAVHNLQRHNEVIVLTPDQIYAQVEPKDDFVLAQK</sequence>
<dbReference type="InParanoid" id="Q24CE2"/>
<name>Q24CE2_TETTS</name>
<reference evidence="2" key="1">
    <citation type="journal article" date="2006" name="PLoS Biol.">
        <title>Macronuclear genome sequence of the ciliate Tetrahymena thermophila, a model eukaryote.</title>
        <authorList>
            <person name="Eisen J.A."/>
            <person name="Coyne R.S."/>
            <person name="Wu M."/>
            <person name="Wu D."/>
            <person name="Thiagarajan M."/>
            <person name="Wortman J.R."/>
            <person name="Badger J.H."/>
            <person name="Ren Q."/>
            <person name="Amedeo P."/>
            <person name="Jones K.M."/>
            <person name="Tallon L.J."/>
            <person name="Delcher A.L."/>
            <person name="Salzberg S.L."/>
            <person name="Silva J.C."/>
            <person name="Haas B.J."/>
            <person name="Majoros W.H."/>
            <person name="Farzad M."/>
            <person name="Carlton J.M."/>
            <person name="Smith R.K. Jr."/>
            <person name="Garg J."/>
            <person name="Pearlman R.E."/>
            <person name="Karrer K.M."/>
            <person name="Sun L."/>
            <person name="Manning G."/>
            <person name="Elde N.C."/>
            <person name="Turkewitz A.P."/>
            <person name="Asai D.J."/>
            <person name="Wilkes D.E."/>
            <person name="Wang Y."/>
            <person name="Cai H."/>
            <person name="Collins K."/>
            <person name="Stewart B.A."/>
            <person name="Lee S.R."/>
            <person name="Wilamowska K."/>
            <person name="Weinberg Z."/>
            <person name="Ruzzo W.L."/>
            <person name="Wloga D."/>
            <person name="Gaertig J."/>
            <person name="Frankel J."/>
            <person name="Tsao C.-C."/>
            <person name="Gorovsky M.A."/>
            <person name="Keeling P.J."/>
            <person name="Waller R.F."/>
            <person name="Patron N.J."/>
            <person name="Cherry J.M."/>
            <person name="Stover N.A."/>
            <person name="Krieger C.J."/>
            <person name="del Toro C."/>
            <person name="Ryder H.F."/>
            <person name="Williamson S.C."/>
            <person name="Barbeau R.A."/>
            <person name="Hamilton E.P."/>
            <person name="Orias E."/>
        </authorList>
    </citation>
    <scope>NUCLEOTIDE SEQUENCE [LARGE SCALE GENOMIC DNA]</scope>
    <source>
        <strain evidence="2">SB210</strain>
    </source>
</reference>
<gene>
    <name evidence="1" type="ORF">TTHERM_01079090</name>
</gene>
<dbReference type="HOGENOM" id="CLU_728551_0_0_1"/>
<dbReference type="Proteomes" id="UP000009168">
    <property type="component" value="Unassembled WGS sequence"/>
</dbReference>